<proteinExistence type="predicted"/>
<feature type="transmembrane region" description="Helical" evidence="1">
    <location>
        <begin position="20"/>
        <end position="46"/>
    </location>
</feature>
<sequence>LKNSPVHRTHRPTTEAWTGLLSLFASLFTAPTFSIFGELLTAWVLCPARRTVTGMMRGGGLVYRRPHDAYHRLVRAAVWSVDELWDLTATLLIRHFAPDGRIDLLLDDTLFHRRGRHIDGAGVFRDAVRSTANSVVLDRGLNLVVLALRVKLPWGGEPLALPLAVRLHRKGGPTLLDLSAQSIHRLAERFPDREFHLIADGAYAPLSGWELPRTEVTSRIRRDAALYALPSPHLPGQIGRPRKKGERLPSLTAWAAQAQQGWEKAVVDRRGRLEERLLLSREVLWYHVCGTDLIQVVVSRDPTGQEKDDFLFTTDLTLSAGAVVSHYHGRWPIEDTLRSSKQSLGGEEPQTWRGKGPERAASLAFWMYSAIWVWYLQTQGPAPVLPRLPWYPKKVRPSFADAVSALRRELWREEVSSKCGGEPRLHEIVRPLVEALSLTR</sequence>
<feature type="domain" description="Transposase IS701-like DDE" evidence="2">
    <location>
        <begin position="39"/>
        <end position="259"/>
    </location>
</feature>
<dbReference type="AlphaFoldDB" id="T1B8C8"/>
<organism evidence="3">
    <name type="scientific">mine drainage metagenome</name>
    <dbReference type="NCBI Taxonomy" id="410659"/>
    <lineage>
        <taxon>unclassified sequences</taxon>
        <taxon>metagenomes</taxon>
        <taxon>ecological metagenomes</taxon>
    </lineage>
</organism>
<evidence type="ECO:0000259" key="2">
    <source>
        <dbReference type="Pfam" id="PF13546"/>
    </source>
</evidence>
<protein>
    <submittedName>
        <fullName evidence="3">Transposase, IS4</fullName>
    </submittedName>
</protein>
<reference evidence="3" key="2">
    <citation type="journal article" date="2014" name="ISME J.">
        <title>Microbial stratification in low pH oxic and suboxic macroscopic growths along an acid mine drainage.</title>
        <authorList>
            <person name="Mendez-Garcia C."/>
            <person name="Mesa V."/>
            <person name="Sprenger R.R."/>
            <person name="Richter M."/>
            <person name="Diez M.S."/>
            <person name="Solano J."/>
            <person name="Bargiela R."/>
            <person name="Golyshina O.V."/>
            <person name="Manteca A."/>
            <person name="Ramos J.L."/>
            <person name="Gallego J.R."/>
            <person name="Llorente I."/>
            <person name="Martins Dos Santos V.A."/>
            <person name="Jensen O.N."/>
            <person name="Pelaez A.I."/>
            <person name="Sanchez J."/>
            <person name="Ferrer M."/>
        </authorList>
    </citation>
    <scope>NUCLEOTIDE SEQUENCE</scope>
</reference>
<dbReference type="EMBL" id="AUZY01004185">
    <property type="protein sequence ID" value="EQD64713.1"/>
    <property type="molecule type" value="Genomic_DNA"/>
</dbReference>
<dbReference type="InterPro" id="IPR038721">
    <property type="entry name" value="IS701-like_DDE_dom"/>
</dbReference>
<evidence type="ECO:0000313" key="3">
    <source>
        <dbReference type="EMBL" id="EQD64713.1"/>
    </source>
</evidence>
<dbReference type="InterPro" id="IPR012337">
    <property type="entry name" value="RNaseH-like_sf"/>
</dbReference>
<dbReference type="Pfam" id="PF13546">
    <property type="entry name" value="DDE_5"/>
    <property type="match status" value="1"/>
</dbReference>
<comment type="caution">
    <text evidence="3">The sequence shown here is derived from an EMBL/GenBank/DDBJ whole genome shotgun (WGS) entry which is preliminary data.</text>
</comment>
<keyword evidence="1" id="KW-1133">Transmembrane helix</keyword>
<accession>T1B8C8</accession>
<dbReference type="SUPFAM" id="SSF53098">
    <property type="entry name" value="Ribonuclease H-like"/>
    <property type="match status" value="1"/>
</dbReference>
<reference evidence="3" key="1">
    <citation type="submission" date="2013-08" db="EMBL/GenBank/DDBJ databases">
        <authorList>
            <person name="Mendez C."/>
            <person name="Richter M."/>
            <person name="Ferrer M."/>
            <person name="Sanchez J."/>
        </authorList>
    </citation>
    <scope>NUCLEOTIDE SEQUENCE</scope>
</reference>
<feature type="non-terminal residue" evidence="3">
    <location>
        <position position="1"/>
    </location>
</feature>
<keyword evidence="1" id="KW-0472">Membrane</keyword>
<gene>
    <name evidence="3" type="ORF">B1B_06612</name>
</gene>
<name>T1B8C8_9ZZZZ</name>
<evidence type="ECO:0000256" key="1">
    <source>
        <dbReference type="SAM" id="Phobius"/>
    </source>
</evidence>
<keyword evidence="1" id="KW-0812">Transmembrane</keyword>